<dbReference type="InterPro" id="IPR010065">
    <property type="entry name" value="AA_ABC_transptr_permease_3TM"/>
</dbReference>
<protein>
    <submittedName>
        <fullName evidence="11">Putative glutamine ABC transporter permease protein GlnM</fullName>
    </submittedName>
</protein>
<sequence length="221" mass="24554">MNLDLSFMQKHIPVFIDASILTFQIALIAIALSIGIAIMNNFIYQLNIKPLSFIVKAYVEVARNTPFLIQLFFLYFVLPTFGIKLSGFVAATIGLSFLGGGYMTESFRAGIEAISKPQIESGLSIGLSRFELLKYVILPQAVNISIPALITNAIFLLKETSVASAIAVPELLHTTTGLIAIYYKTYEMLLMLTIFYVVLFVPISLLLSFLERRMKYGQYGA</sequence>
<evidence type="ECO:0000313" key="12">
    <source>
        <dbReference type="Proteomes" id="UP000036756"/>
    </source>
</evidence>
<dbReference type="GO" id="GO:0006865">
    <property type="term" value="P:amino acid transport"/>
    <property type="evidence" value="ECO:0007669"/>
    <property type="project" value="UniProtKB-KW"/>
</dbReference>
<evidence type="ECO:0000256" key="8">
    <source>
        <dbReference type="ARBA" id="ARBA00023136"/>
    </source>
</evidence>
<dbReference type="EMBL" id="LFVU01000026">
    <property type="protein sequence ID" value="KMT21986.1"/>
    <property type="molecule type" value="Genomic_DNA"/>
</dbReference>
<keyword evidence="12" id="KW-1185">Reference proteome</keyword>
<evidence type="ECO:0000256" key="5">
    <source>
        <dbReference type="ARBA" id="ARBA00022692"/>
    </source>
</evidence>
<dbReference type="GO" id="GO:0043190">
    <property type="term" value="C:ATP-binding cassette (ABC) transporter complex"/>
    <property type="evidence" value="ECO:0007669"/>
    <property type="project" value="InterPro"/>
</dbReference>
<dbReference type="AlphaFoldDB" id="A0A0J8G2P0"/>
<dbReference type="NCBIfam" id="TIGR01726">
    <property type="entry name" value="HEQRo_perm_3TM"/>
    <property type="match status" value="1"/>
</dbReference>
<evidence type="ECO:0000259" key="10">
    <source>
        <dbReference type="PROSITE" id="PS50928"/>
    </source>
</evidence>
<dbReference type="InterPro" id="IPR043429">
    <property type="entry name" value="ArtM/GltK/GlnP/TcyL/YhdX-like"/>
</dbReference>
<dbReference type="InterPro" id="IPR000515">
    <property type="entry name" value="MetI-like"/>
</dbReference>
<dbReference type="Proteomes" id="UP000036756">
    <property type="component" value="Unassembled WGS sequence"/>
</dbReference>
<proteinExistence type="inferred from homology"/>
<dbReference type="InterPro" id="IPR035906">
    <property type="entry name" value="MetI-like_sf"/>
</dbReference>
<accession>A0A0J8G2P0</accession>
<comment type="caution">
    <text evidence="11">The sequence shown here is derived from an EMBL/GenBank/DDBJ whole genome shotgun (WGS) entry which is preliminary data.</text>
</comment>
<evidence type="ECO:0000313" key="11">
    <source>
        <dbReference type="EMBL" id="KMT21986.1"/>
    </source>
</evidence>
<dbReference type="GO" id="GO:0022857">
    <property type="term" value="F:transmembrane transporter activity"/>
    <property type="evidence" value="ECO:0007669"/>
    <property type="project" value="InterPro"/>
</dbReference>
<evidence type="ECO:0000256" key="2">
    <source>
        <dbReference type="ARBA" id="ARBA00010072"/>
    </source>
</evidence>
<dbReference type="Gene3D" id="1.10.3720.10">
    <property type="entry name" value="MetI-like"/>
    <property type="match status" value="1"/>
</dbReference>
<dbReference type="CDD" id="cd06261">
    <property type="entry name" value="TM_PBP2"/>
    <property type="match status" value="1"/>
</dbReference>
<dbReference type="PANTHER" id="PTHR30614:SF37">
    <property type="entry name" value="AMINO-ACID ABC TRANSPORTER PERMEASE PROTEIN YHDX-RELATED"/>
    <property type="match status" value="1"/>
</dbReference>
<dbReference type="PATRIC" id="fig|1121307.3.peg.1610"/>
<dbReference type="PROSITE" id="PS50928">
    <property type="entry name" value="ABC_TM1"/>
    <property type="match status" value="1"/>
</dbReference>
<evidence type="ECO:0000256" key="9">
    <source>
        <dbReference type="RuleBase" id="RU363032"/>
    </source>
</evidence>
<name>A0A0J8G2P0_CLOCY</name>
<evidence type="ECO:0000256" key="1">
    <source>
        <dbReference type="ARBA" id="ARBA00004651"/>
    </source>
</evidence>
<evidence type="ECO:0000256" key="4">
    <source>
        <dbReference type="ARBA" id="ARBA00022475"/>
    </source>
</evidence>
<gene>
    <name evidence="11" type="primary">glnM</name>
    <name evidence="11" type="ORF">CLCY_3c02570</name>
</gene>
<feature type="transmembrane region" description="Helical" evidence="9">
    <location>
        <begin position="189"/>
        <end position="210"/>
    </location>
</feature>
<evidence type="ECO:0000256" key="3">
    <source>
        <dbReference type="ARBA" id="ARBA00022448"/>
    </source>
</evidence>
<dbReference type="STRING" id="1121307.CLCY_3c02570"/>
<dbReference type="PANTHER" id="PTHR30614">
    <property type="entry name" value="MEMBRANE COMPONENT OF AMINO ACID ABC TRANSPORTER"/>
    <property type="match status" value="1"/>
</dbReference>
<feature type="transmembrane region" description="Helical" evidence="9">
    <location>
        <begin position="137"/>
        <end position="157"/>
    </location>
</feature>
<evidence type="ECO:0000256" key="6">
    <source>
        <dbReference type="ARBA" id="ARBA00022970"/>
    </source>
</evidence>
<dbReference type="SUPFAM" id="SSF161098">
    <property type="entry name" value="MetI-like"/>
    <property type="match status" value="1"/>
</dbReference>
<keyword evidence="8 9" id="KW-0472">Membrane</keyword>
<comment type="subcellular location">
    <subcellularLocation>
        <location evidence="1 9">Cell membrane</location>
        <topology evidence="1 9">Multi-pass membrane protein</topology>
    </subcellularLocation>
</comment>
<feature type="transmembrane region" description="Helical" evidence="9">
    <location>
        <begin position="164"/>
        <end position="183"/>
    </location>
</feature>
<dbReference type="OrthoDB" id="9787841at2"/>
<reference evidence="11 12" key="1">
    <citation type="submission" date="2015-06" db="EMBL/GenBank/DDBJ databases">
        <title>Draft genome sequence of the purine-degrading Clostridium cylindrosporum HC-1 (DSM 605).</title>
        <authorList>
            <person name="Poehlein A."/>
            <person name="Schiel-Bengelsdorf B."/>
            <person name="Bengelsdorf F."/>
            <person name="Daniel R."/>
            <person name="Duerre P."/>
        </authorList>
    </citation>
    <scope>NUCLEOTIDE SEQUENCE [LARGE SCALE GENOMIC DNA]</scope>
    <source>
        <strain evidence="11 12">DSM 605</strain>
    </source>
</reference>
<keyword evidence="4" id="KW-1003">Cell membrane</keyword>
<comment type="similarity">
    <text evidence="2">Belongs to the binding-protein-dependent transport system permease family. HisMQ subfamily.</text>
</comment>
<organism evidence="11 12">
    <name type="scientific">Clostridium cylindrosporum DSM 605</name>
    <dbReference type="NCBI Taxonomy" id="1121307"/>
    <lineage>
        <taxon>Bacteria</taxon>
        <taxon>Bacillati</taxon>
        <taxon>Bacillota</taxon>
        <taxon>Clostridia</taxon>
        <taxon>Eubacteriales</taxon>
        <taxon>Clostridiaceae</taxon>
        <taxon>Clostridium</taxon>
    </lineage>
</organism>
<keyword evidence="7 9" id="KW-1133">Transmembrane helix</keyword>
<keyword evidence="3 9" id="KW-0813">Transport</keyword>
<evidence type="ECO:0000256" key="7">
    <source>
        <dbReference type="ARBA" id="ARBA00022989"/>
    </source>
</evidence>
<feature type="transmembrane region" description="Helical" evidence="9">
    <location>
        <begin position="72"/>
        <end position="98"/>
    </location>
</feature>
<dbReference type="Pfam" id="PF00528">
    <property type="entry name" value="BPD_transp_1"/>
    <property type="match status" value="1"/>
</dbReference>
<feature type="transmembrane region" description="Helical" evidence="9">
    <location>
        <begin position="20"/>
        <end position="43"/>
    </location>
</feature>
<dbReference type="RefSeq" id="WP_048570624.1">
    <property type="nucleotide sequence ID" value="NZ_LFVU01000026.1"/>
</dbReference>
<keyword evidence="5 9" id="KW-0812">Transmembrane</keyword>
<feature type="domain" description="ABC transmembrane type-1" evidence="10">
    <location>
        <begin position="19"/>
        <end position="207"/>
    </location>
</feature>
<keyword evidence="6" id="KW-0029">Amino-acid transport</keyword>